<dbReference type="RefSeq" id="WP_338091017.1">
    <property type="nucleotide sequence ID" value="NZ_JAKILT010000100.1"/>
</dbReference>
<sequence>MPCFFYGTCNYTSAYCSQSNKSDNSICSYSHLAQKVFTRYGLFYGMEFLSQPLHIQSYYTLNNYYTSMLPSKHKLLLVELVHKIYSFQRSNSSSMNYSYFLKVERFSLLDQYVVEKLCDLSRYIECFGSTLIVEITERHLQLYKYTIEGEYALKDAGAILALDGFTYESNIVLDVTRHDVIKLELSYVRESLAKAEFIEWLYTIKELGIKIVAKQVQTKEDYDLTLSLPFDYVQGYYEVLN</sequence>
<accession>A0ABQ4PR57</accession>
<dbReference type="Proteomes" id="UP000887104">
    <property type="component" value="Unassembled WGS sequence"/>
</dbReference>
<evidence type="ECO:0000313" key="2">
    <source>
        <dbReference type="EMBL" id="GIU51926.1"/>
    </source>
</evidence>
<dbReference type="EMBL" id="BPEY01000140">
    <property type="protein sequence ID" value="GIU51926.1"/>
    <property type="molecule type" value="Genomic_DNA"/>
</dbReference>
<gene>
    <name evidence="2" type="ORF">TUM4438_43210</name>
</gene>
<reference evidence="2" key="1">
    <citation type="submission" date="2021-05" db="EMBL/GenBank/DDBJ databases">
        <title>Molecular characterization for Shewanella algae harboring chromosomal blaOXA-55-like strains isolated from clinical and environment sample.</title>
        <authorList>
            <person name="Ohama Y."/>
            <person name="Aoki K."/>
            <person name="Harada S."/>
            <person name="Moriya K."/>
            <person name="Ishii Y."/>
            <person name="Tateda K."/>
        </authorList>
    </citation>
    <scope>NUCLEOTIDE SEQUENCE</scope>
    <source>
        <strain evidence="2">JCM 11563</strain>
    </source>
</reference>
<dbReference type="InterPro" id="IPR001633">
    <property type="entry name" value="EAL_dom"/>
</dbReference>
<organism evidence="2 3">
    <name type="scientific">Shewanella sairae</name>
    <dbReference type="NCBI Taxonomy" id="190310"/>
    <lineage>
        <taxon>Bacteria</taxon>
        <taxon>Pseudomonadati</taxon>
        <taxon>Pseudomonadota</taxon>
        <taxon>Gammaproteobacteria</taxon>
        <taxon>Alteromonadales</taxon>
        <taxon>Shewanellaceae</taxon>
        <taxon>Shewanella</taxon>
    </lineage>
</organism>
<evidence type="ECO:0000259" key="1">
    <source>
        <dbReference type="Pfam" id="PF00563"/>
    </source>
</evidence>
<dbReference type="Gene3D" id="3.20.20.450">
    <property type="entry name" value="EAL domain"/>
    <property type="match status" value="1"/>
</dbReference>
<protein>
    <recommendedName>
        <fullName evidence="1">EAL domain-containing protein</fullName>
    </recommendedName>
</protein>
<feature type="domain" description="EAL" evidence="1">
    <location>
        <begin position="84"/>
        <end position="237"/>
    </location>
</feature>
<name>A0ABQ4PR57_9GAMM</name>
<evidence type="ECO:0000313" key="3">
    <source>
        <dbReference type="Proteomes" id="UP000887104"/>
    </source>
</evidence>
<dbReference type="Pfam" id="PF00563">
    <property type="entry name" value="EAL"/>
    <property type="match status" value="1"/>
</dbReference>
<dbReference type="InterPro" id="IPR035919">
    <property type="entry name" value="EAL_sf"/>
</dbReference>
<proteinExistence type="predicted"/>
<comment type="caution">
    <text evidence="2">The sequence shown here is derived from an EMBL/GenBank/DDBJ whole genome shotgun (WGS) entry which is preliminary data.</text>
</comment>
<dbReference type="SUPFAM" id="SSF141868">
    <property type="entry name" value="EAL domain-like"/>
    <property type="match status" value="1"/>
</dbReference>
<keyword evidence="3" id="KW-1185">Reference proteome</keyword>